<dbReference type="RefSeq" id="WP_024383357.1">
    <property type="nucleotide sequence ID" value="NZ_CEFG01000352.1"/>
</dbReference>
<reference evidence="1 2" key="1">
    <citation type="submission" date="2016-02" db="EMBL/GenBank/DDBJ databases">
        <authorList>
            <consortium name="Pathogen Informatics"/>
        </authorList>
    </citation>
    <scope>NUCLEOTIDE SEQUENCE [LARGE SCALE GENOMIC DNA]</scope>
    <source>
        <strain evidence="1 2">LSS54</strain>
    </source>
</reference>
<organism evidence="1 2">
    <name type="scientific">Streptococcus suis</name>
    <dbReference type="NCBI Taxonomy" id="1307"/>
    <lineage>
        <taxon>Bacteria</taxon>
        <taxon>Bacillati</taxon>
        <taxon>Bacillota</taxon>
        <taxon>Bacilli</taxon>
        <taxon>Lactobacillales</taxon>
        <taxon>Streptococcaceae</taxon>
        <taxon>Streptococcus</taxon>
    </lineage>
</organism>
<evidence type="ECO:0000313" key="2">
    <source>
        <dbReference type="Proteomes" id="UP000073494"/>
    </source>
</evidence>
<protein>
    <submittedName>
        <fullName evidence="1">Tn5252, ORF 10 protein</fullName>
    </submittedName>
</protein>
<dbReference type="AlphaFoldDB" id="A0A0Z8H8R6"/>
<dbReference type="Proteomes" id="UP000073494">
    <property type="component" value="Unassembled WGS sequence"/>
</dbReference>
<proteinExistence type="predicted"/>
<name>A0A0Z8H8R6_STRSU</name>
<gene>
    <name evidence="1" type="ORF">ERS132416_01957</name>
</gene>
<sequence length="137" mass="16551">MVSTRQKSIRKNLRLSPVENQRLLQMMKEEGETNFSRFFRKKIFEERPVFSQNIIDEIVENVSRTNRIDFRTLVANHQLEKVYEELRRIVIFGETRGSFSPEEVQTFYTLLSNILNEYHRILPLSDEFKERYFGKKI</sequence>
<dbReference type="EMBL" id="FIHD01000042">
    <property type="protein sequence ID" value="CYV12805.1"/>
    <property type="molecule type" value="Genomic_DNA"/>
</dbReference>
<evidence type="ECO:0000313" key="1">
    <source>
        <dbReference type="EMBL" id="CYV12805.1"/>
    </source>
</evidence>
<accession>A0A0Z8H8R6</accession>